<accession>A0A1C3RI48</accession>
<feature type="domain" description="GCVT N-terminal" evidence="2">
    <location>
        <begin position="14"/>
        <end position="109"/>
    </location>
</feature>
<dbReference type="NCBIfam" id="TIGR03317">
    <property type="entry name" value="ygfZ_signature"/>
    <property type="match status" value="1"/>
</dbReference>
<keyword evidence="4" id="KW-0808">Transferase</keyword>
<dbReference type="InterPro" id="IPR057460">
    <property type="entry name" value="CAF17_C"/>
</dbReference>
<dbReference type="SUPFAM" id="SSF103025">
    <property type="entry name" value="Folate-binding domain"/>
    <property type="match status" value="1"/>
</dbReference>
<dbReference type="STRING" id="1867952.MTBPR1_30262"/>
<dbReference type="PIRSF" id="PIRSF006487">
    <property type="entry name" value="GcvT"/>
    <property type="match status" value="1"/>
</dbReference>
<name>A0A1C3RI48_9PROT</name>
<organism evidence="4 5">
    <name type="scientific">Candidatus Terasakiella magnetica</name>
    <dbReference type="NCBI Taxonomy" id="1867952"/>
    <lineage>
        <taxon>Bacteria</taxon>
        <taxon>Pseudomonadati</taxon>
        <taxon>Pseudomonadota</taxon>
        <taxon>Alphaproteobacteria</taxon>
        <taxon>Rhodospirillales</taxon>
        <taxon>Terasakiellaceae</taxon>
        <taxon>Terasakiella</taxon>
    </lineage>
</organism>
<dbReference type="GO" id="GO:0008168">
    <property type="term" value="F:methyltransferase activity"/>
    <property type="evidence" value="ECO:0007669"/>
    <property type="project" value="UniProtKB-KW"/>
</dbReference>
<dbReference type="InterPro" id="IPR045179">
    <property type="entry name" value="YgfZ/GcvT"/>
</dbReference>
<evidence type="ECO:0000259" key="2">
    <source>
        <dbReference type="Pfam" id="PF01571"/>
    </source>
</evidence>
<dbReference type="InterPro" id="IPR017703">
    <property type="entry name" value="YgfZ/GCV_T_CS"/>
</dbReference>
<evidence type="ECO:0000256" key="1">
    <source>
        <dbReference type="ARBA" id="ARBA00022946"/>
    </source>
</evidence>
<dbReference type="OrthoDB" id="9796287at2"/>
<dbReference type="InterPro" id="IPR027266">
    <property type="entry name" value="TrmE/GcvT-like"/>
</dbReference>
<protein>
    <submittedName>
        <fullName evidence="4">Putative aminomethyltransferase folate-binding domain</fullName>
        <ecNumber evidence="4">2.1.-.-</ecNumber>
    </submittedName>
</protein>
<evidence type="ECO:0000313" key="4">
    <source>
        <dbReference type="EMBL" id="SCA56892.1"/>
    </source>
</evidence>
<dbReference type="RefSeq" id="WP_069189039.1">
    <property type="nucleotide sequence ID" value="NZ_FLYE01000023.1"/>
</dbReference>
<keyword evidence="5" id="KW-1185">Reference proteome</keyword>
<keyword evidence="1" id="KW-0809">Transit peptide</keyword>
<dbReference type="Pfam" id="PF25455">
    <property type="entry name" value="Beta-barrel_CAF17_C"/>
    <property type="match status" value="1"/>
</dbReference>
<dbReference type="Pfam" id="PF01571">
    <property type="entry name" value="GCV_T"/>
    <property type="match status" value="1"/>
</dbReference>
<dbReference type="PANTHER" id="PTHR22602">
    <property type="entry name" value="TRANSFERASE CAF17, MITOCHONDRIAL-RELATED"/>
    <property type="match status" value="1"/>
</dbReference>
<dbReference type="AlphaFoldDB" id="A0A1C3RI48"/>
<sequence length="276" mass="30537">MPLKYSVLPNRGVLKISGEDRVDFLQGLISNDVTKATDTTGIYAAFLTPQGKFLCDFFILASQNDECLLIDMAADALPAFKKKLTMYKLRADVKIEDISEGYDILAAFGDKIKLIPGIYQDPRLEEAGYRLFTAKGQPLADAEEVDFETYDLHRIKLGLGDGARDMIVEKSILLEYGFDELHGVDWDKGCYMGQELTARTKYRALIKKRLVPVEVAGELPESGTEITAGDKTVGEVRSGTDKMALALLKVDALDQELNANGAILRVCLPDWFSLQA</sequence>
<dbReference type="InterPro" id="IPR006222">
    <property type="entry name" value="GCVT_N"/>
</dbReference>
<dbReference type="Gene3D" id="3.30.1360.120">
    <property type="entry name" value="Probable tRNA modification gtpase trme, domain 1"/>
    <property type="match status" value="1"/>
</dbReference>
<reference evidence="4 5" key="1">
    <citation type="submission" date="2016-07" db="EMBL/GenBank/DDBJ databases">
        <authorList>
            <person name="Lefevre C.T."/>
        </authorList>
    </citation>
    <scope>NUCLEOTIDE SEQUENCE [LARGE SCALE GENOMIC DNA]</scope>
    <source>
        <strain evidence="4">PR1</strain>
    </source>
</reference>
<dbReference type="GO" id="GO:0016226">
    <property type="term" value="P:iron-sulfur cluster assembly"/>
    <property type="evidence" value="ECO:0007669"/>
    <property type="project" value="TreeGrafter"/>
</dbReference>
<keyword evidence="4" id="KW-0489">Methyltransferase</keyword>
<dbReference type="EMBL" id="FLYE01000023">
    <property type="protein sequence ID" value="SCA56892.1"/>
    <property type="molecule type" value="Genomic_DNA"/>
</dbReference>
<evidence type="ECO:0000313" key="5">
    <source>
        <dbReference type="Proteomes" id="UP000231658"/>
    </source>
</evidence>
<feature type="domain" description="CAF17 C-terminal" evidence="3">
    <location>
        <begin position="207"/>
        <end position="272"/>
    </location>
</feature>
<gene>
    <name evidence="4" type="ORF">MTBPR1_30262</name>
</gene>
<dbReference type="EC" id="2.1.-.-" evidence="4"/>
<dbReference type="Gene3D" id="2.40.30.160">
    <property type="match status" value="1"/>
</dbReference>
<dbReference type="PANTHER" id="PTHR22602:SF0">
    <property type="entry name" value="TRANSFERASE CAF17, MITOCHONDRIAL-RELATED"/>
    <property type="match status" value="1"/>
</dbReference>
<dbReference type="Proteomes" id="UP000231658">
    <property type="component" value="Unassembled WGS sequence"/>
</dbReference>
<evidence type="ECO:0000259" key="3">
    <source>
        <dbReference type="Pfam" id="PF25455"/>
    </source>
</evidence>
<dbReference type="GO" id="GO:0032259">
    <property type="term" value="P:methylation"/>
    <property type="evidence" value="ECO:0007669"/>
    <property type="project" value="UniProtKB-KW"/>
</dbReference>
<proteinExistence type="predicted"/>